<dbReference type="EMBL" id="VSSQ01008169">
    <property type="protein sequence ID" value="MPM38093.1"/>
    <property type="molecule type" value="Genomic_DNA"/>
</dbReference>
<dbReference type="NCBIfam" id="TIGR00792">
    <property type="entry name" value="gph"/>
    <property type="match status" value="1"/>
</dbReference>
<feature type="transmembrane region" description="Helical" evidence="1">
    <location>
        <begin position="259"/>
        <end position="278"/>
    </location>
</feature>
<comment type="caution">
    <text evidence="2">The sequence shown here is derived from an EMBL/GenBank/DDBJ whole genome shotgun (WGS) entry which is preliminary data.</text>
</comment>
<feature type="transmembrane region" description="Helical" evidence="1">
    <location>
        <begin position="407"/>
        <end position="425"/>
    </location>
</feature>
<reference evidence="2" key="1">
    <citation type="submission" date="2019-08" db="EMBL/GenBank/DDBJ databases">
        <authorList>
            <person name="Kucharzyk K."/>
            <person name="Murdoch R.W."/>
            <person name="Higgins S."/>
            <person name="Loffler F."/>
        </authorList>
    </citation>
    <scope>NUCLEOTIDE SEQUENCE</scope>
</reference>
<dbReference type="GO" id="GO:0005886">
    <property type="term" value="C:plasma membrane"/>
    <property type="evidence" value="ECO:0007669"/>
    <property type="project" value="TreeGrafter"/>
</dbReference>
<feature type="transmembrane region" description="Helical" evidence="1">
    <location>
        <begin position="20"/>
        <end position="41"/>
    </location>
</feature>
<accession>A0A644ZHD4</accession>
<evidence type="ECO:0000313" key="2">
    <source>
        <dbReference type="EMBL" id="MPM38093.1"/>
    </source>
</evidence>
<keyword evidence="1" id="KW-0812">Transmembrane</keyword>
<dbReference type="InterPro" id="IPR001927">
    <property type="entry name" value="Na/Gal_symport"/>
</dbReference>
<feature type="transmembrane region" description="Helical" evidence="1">
    <location>
        <begin position="67"/>
        <end position="86"/>
    </location>
</feature>
<feature type="transmembrane region" description="Helical" evidence="1">
    <location>
        <begin position="92"/>
        <end position="114"/>
    </location>
</feature>
<dbReference type="InterPro" id="IPR039672">
    <property type="entry name" value="MFS_2"/>
</dbReference>
<dbReference type="SUPFAM" id="SSF103473">
    <property type="entry name" value="MFS general substrate transporter"/>
    <property type="match status" value="1"/>
</dbReference>
<evidence type="ECO:0000256" key="1">
    <source>
        <dbReference type="SAM" id="Phobius"/>
    </source>
</evidence>
<dbReference type="GO" id="GO:0006814">
    <property type="term" value="P:sodium ion transport"/>
    <property type="evidence" value="ECO:0007669"/>
    <property type="project" value="InterPro"/>
</dbReference>
<sequence length="454" mass="50103">MGDFGCNMSFALNSYLMLFYTQYIGLSLTTWGIIILLLKIWDGINDPIMGGLMDSLKPGKRGKFKSYIYFGSFLLVVSGAMCFLPIPNAPYWVKVLVCVVGYLVWDMSYTIVNVPYGAMNAAISADPTERAQLSTYRSLGAFLANVVIMVALPIFCYDKSNNLLGNRLFIIALIMGVAAFFAFQILLRGTVERVQVKEPAESERPKYNYWQALAGFFKNRAAVGTTIAAMASLVMMSGLGSATQILFQSFFQNAQMSGLISFISFVPMLAVIPLIKPIVKRFGKKEASTYPLLVGMVAAILMTFLPIKANTNGLIVWVALSIVISSSYAIFAMVGWAMVADCIDYQELKTGRREEGTVYATYSLGRKLAQGFGASIIAFLLMLTGYISENGAHQTMEVANNIRQMIGYVYLFGLALMFVFLKWVYNLDKKAVANMEAELGRSNTDLVGQAKEED</sequence>
<name>A0A644ZHD4_9ZZZZ</name>
<dbReference type="PANTHER" id="PTHR11328:SF24">
    <property type="entry name" value="MAJOR FACILITATOR SUPERFAMILY (MFS) PROFILE DOMAIN-CONTAINING PROTEIN"/>
    <property type="match status" value="1"/>
</dbReference>
<dbReference type="GO" id="GO:0015293">
    <property type="term" value="F:symporter activity"/>
    <property type="evidence" value="ECO:0007669"/>
    <property type="project" value="InterPro"/>
</dbReference>
<protein>
    <submittedName>
        <fullName evidence="2">Putative symporter YjmB</fullName>
    </submittedName>
</protein>
<proteinExistence type="predicted"/>
<dbReference type="GO" id="GO:0008643">
    <property type="term" value="P:carbohydrate transport"/>
    <property type="evidence" value="ECO:0007669"/>
    <property type="project" value="InterPro"/>
</dbReference>
<feature type="transmembrane region" description="Helical" evidence="1">
    <location>
        <begin position="227"/>
        <end position="247"/>
    </location>
</feature>
<feature type="transmembrane region" description="Helical" evidence="1">
    <location>
        <begin position="315"/>
        <end position="339"/>
    </location>
</feature>
<dbReference type="Pfam" id="PF13347">
    <property type="entry name" value="MFS_2"/>
    <property type="match status" value="1"/>
</dbReference>
<dbReference type="AlphaFoldDB" id="A0A644ZHD4"/>
<dbReference type="Gene3D" id="1.20.1250.20">
    <property type="entry name" value="MFS general substrate transporter like domains"/>
    <property type="match status" value="2"/>
</dbReference>
<keyword evidence="1" id="KW-1133">Transmembrane helix</keyword>
<feature type="transmembrane region" description="Helical" evidence="1">
    <location>
        <begin position="290"/>
        <end position="309"/>
    </location>
</feature>
<feature type="transmembrane region" description="Helical" evidence="1">
    <location>
        <begin position="135"/>
        <end position="155"/>
    </location>
</feature>
<feature type="transmembrane region" description="Helical" evidence="1">
    <location>
        <begin position="167"/>
        <end position="187"/>
    </location>
</feature>
<feature type="transmembrane region" description="Helical" evidence="1">
    <location>
        <begin position="368"/>
        <end position="387"/>
    </location>
</feature>
<dbReference type="InterPro" id="IPR036259">
    <property type="entry name" value="MFS_trans_sf"/>
</dbReference>
<gene>
    <name evidence="2" type="primary">yjmB_7</name>
    <name evidence="2" type="ORF">SDC9_84720</name>
</gene>
<keyword evidence="1" id="KW-0472">Membrane</keyword>
<dbReference type="PANTHER" id="PTHR11328">
    <property type="entry name" value="MAJOR FACILITATOR SUPERFAMILY DOMAIN-CONTAINING PROTEIN"/>
    <property type="match status" value="1"/>
</dbReference>
<organism evidence="2">
    <name type="scientific">bioreactor metagenome</name>
    <dbReference type="NCBI Taxonomy" id="1076179"/>
    <lineage>
        <taxon>unclassified sequences</taxon>
        <taxon>metagenomes</taxon>
        <taxon>ecological metagenomes</taxon>
    </lineage>
</organism>